<dbReference type="OrthoDB" id="9797132at2"/>
<dbReference type="EMBL" id="FOYD01000003">
    <property type="protein sequence ID" value="SFQ74661.1"/>
    <property type="molecule type" value="Genomic_DNA"/>
</dbReference>
<evidence type="ECO:0000256" key="1">
    <source>
        <dbReference type="ARBA" id="ARBA00004496"/>
    </source>
</evidence>
<dbReference type="Gene3D" id="1.20.120.520">
    <property type="entry name" value="nmb1532 protein domain like"/>
    <property type="match status" value="1"/>
</dbReference>
<evidence type="ECO:0000256" key="4">
    <source>
        <dbReference type="ARBA" id="ARBA00023004"/>
    </source>
</evidence>
<dbReference type="CDD" id="cd12108">
    <property type="entry name" value="Hr-like"/>
    <property type="match status" value="1"/>
</dbReference>
<evidence type="ECO:0000313" key="6">
    <source>
        <dbReference type="EMBL" id="SFQ74661.1"/>
    </source>
</evidence>
<sequence>MPHAHPPRLDTLRLDTGSWVNTPTDQLIDHILHEFHERHRQQLPELIRLARRVEQVHGGHPECPNGLADHLCDIHQALESHMQKEEQILFPMLLRGESLMARGPISVMRFEHQQHDEGLARLRGLTNNNQPPEYACGTWRTLYRELEIFCQELDQHIQLENEVLFNR</sequence>
<evidence type="ECO:0000259" key="5">
    <source>
        <dbReference type="Pfam" id="PF01814"/>
    </source>
</evidence>
<keyword evidence="3" id="KW-0479">Metal-binding</keyword>
<feature type="domain" description="Hemerythrin-like" evidence="5">
    <location>
        <begin position="28"/>
        <end position="166"/>
    </location>
</feature>
<evidence type="ECO:0000256" key="3">
    <source>
        <dbReference type="ARBA" id="ARBA00022723"/>
    </source>
</evidence>
<dbReference type="Pfam" id="PF01814">
    <property type="entry name" value="Hemerythrin"/>
    <property type="match status" value="1"/>
</dbReference>
<dbReference type="GO" id="GO:0046872">
    <property type="term" value="F:metal ion binding"/>
    <property type="evidence" value="ECO:0007669"/>
    <property type="project" value="UniProtKB-KW"/>
</dbReference>
<dbReference type="AlphaFoldDB" id="A0A1I6B132"/>
<dbReference type="PANTHER" id="PTHR36438:SF1">
    <property type="entry name" value="IRON-SULFUR CLUSTER REPAIR PROTEIN YTFE"/>
    <property type="match status" value="1"/>
</dbReference>
<proteinExistence type="predicted"/>
<dbReference type="InterPro" id="IPR012312">
    <property type="entry name" value="Hemerythrin-like"/>
</dbReference>
<evidence type="ECO:0000313" key="7">
    <source>
        <dbReference type="Proteomes" id="UP000242815"/>
    </source>
</evidence>
<accession>A0A1I6B132</accession>
<name>A0A1I6B132_9GAMM</name>
<gene>
    <name evidence="6" type="ORF">SAMN05216578_10314</name>
</gene>
<dbReference type="Proteomes" id="UP000242815">
    <property type="component" value="Unassembled WGS sequence"/>
</dbReference>
<keyword evidence="2" id="KW-0963">Cytoplasm</keyword>
<evidence type="ECO:0000256" key="2">
    <source>
        <dbReference type="ARBA" id="ARBA00022490"/>
    </source>
</evidence>
<dbReference type="PANTHER" id="PTHR36438">
    <property type="entry name" value="IRON-SULFUR CLUSTER REPAIR PROTEIN YTFE"/>
    <property type="match status" value="1"/>
</dbReference>
<dbReference type="GO" id="GO:0005737">
    <property type="term" value="C:cytoplasm"/>
    <property type="evidence" value="ECO:0007669"/>
    <property type="project" value="UniProtKB-SubCell"/>
</dbReference>
<dbReference type="STRING" id="1002526.SAMN05216578_10314"/>
<protein>
    <submittedName>
        <fullName evidence="6">Regulator of cell morphogenesis and NO signaling</fullName>
    </submittedName>
</protein>
<comment type="subcellular location">
    <subcellularLocation>
        <location evidence="1">Cytoplasm</location>
    </subcellularLocation>
</comment>
<organism evidence="6 7">
    <name type="scientific">Halopseudomonas formosensis</name>
    <dbReference type="NCBI Taxonomy" id="1002526"/>
    <lineage>
        <taxon>Bacteria</taxon>
        <taxon>Pseudomonadati</taxon>
        <taxon>Pseudomonadota</taxon>
        <taxon>Gammaproteobacteria</taxon>
        <taxon>Pseudomonadales</taxon>
        <taxon>Pseudomonadaceae</taxon>
        <taxon>Halopseudomonas</taxon>
    </lineage>
</organism>
<reference evidence="6 7" key="1">
    <citation type="submission" date="2016-10" db="EMBL/GenBank/DDBJ databases">
        <authorList>
            <person name="de Groot N.N."/>
        </authorList>
    </citation>
    <scope>NUCLEOTIDE SEQUENCE [LARGE SCALE GENOMIC DNA]</scope>
    <source>
        <strain evidence="6 7">JCM 18415</strain>
    </source>
</reference>
<keyword evidence="4" id="KW-0408">Iron</keyword>
<dbReference type="InterPro" id="IPR019903">
    <property type="entry name" value="RIC_family"/>
</dbReference>